<comment type="caution">
    <text evidence="1">The sequence shown here is derived from an EMBL/GenBank/DDBJ whole genome shotgun (WGS) entry which is preliminary data.</text>
</comment>
<name>A0A5B7IYE5_PORTR</name>
<organism evidence="1 2">
    <name type="scientific">Portunus trituberculatus</name>
    <name type="common">Swimming crab</name>
    <name type="synonym">Neptunus trituberculatus</name>
    <dbReference type="NCBI Taxonomy" id="210409"/>
    <lineage>
        <taxon>Eukaryota</taxon>
        <taxon>Metazoa</taxon>
        <taxon>Ecdysozoa</taxon>
        <taxon>Arthropoda</taxon>
        <taxon>Crustacea</taxon>
        <taxon>Multicrustacea</taxon>
        <taxon>Malacostraca</taxon>
        <taxon>Eumalacostraca</taxon>
        <taxon>Eucarida</taxon>
        <taxon>Decapoda</taxon>
        <taxon>Pleocyemata</taxon>
        <taxon>Brachyura</taxon>
        <taxon>Eubrachyura</taxon>
        <taxon>Portunoidea</taxon>
        <taxon>Portunidae</taxon>
        <taxon>Portuninae</taxon>
        <taxon>Portunus</taxon>
    </lineage>
</organism>
<dbReference type="Proteomes" id="UP000324222">
    <property type="component" value="Unassembled WGS sequence"/>
</dbReference>
<evidence type="ECO:0000313" key="1">
    <source>
        <dbReference type="EMBL" id="MPC90561.1"/>
    </source>
</evidence>
<dbReference type="AlphaFoldDB" id="A0A5B7IYE5"/>
<dbReference type="EMBL" id="VSRR010084806">
    <property type="protein sequence ID" value="MPC90561.1"/>
    <property type="molecule type" value="Genomic_DNA"/>
</dbReference>
<proteinExistence type="predicted"/>
<keyword evidence="2" id="KW-1185">Reference proteome</keyword>
<gene>
    <name evidence="1" type="ORF">E2C01_085554</name>
</gene>
<accession>A0A5B7IYE5</accession>
<sequence>MGPRESNFGTVAGLHGTVTWRVHETVTWKVHETVRWREGGEVANEVASGGAPRKERTHRVSVRPNARLRPIVTRFFRYRDRETEMNNSQKLKGTNIFVNEDICSASQAAKNAQILLLKQELKGR</sequence>
<protein>
    <submittedName>
        <fullName evidence="1">Uncharacterized protein</fullName>
    </submittedName>
</protein>
<reference evidence="1 2" key="1">
    <citation type="submission" date="2019-05" db="EMBL/GenBank/DDBJ databases">
        <title>Another draft genome of Portunus trituberculatus and its Hox gene families provides insights of decapod evolution.</title>
        <authorList>
            <person name="Jeong J.-H."/>
            <person name="Song I."/>
            <person name="Kim S."/>
            <person name="Choi T."/>
            <person name="Kim D."/>
            <person name="Ryu S."/>
            <person name="Kim W."/>
        </authorList>
    </citation>
    <scope>NUCLEOTIDE SEQUENCE [LARGE SCALE GENOMIC DNA]</scope>
    <source>
        <tissue evidence="1">Muscle</tissue>
    </source>
</reference>
<evidence type="ECO:0000313" key="2">
    <source>
        <dbReference type="Proteomes" id="UP000324222"/>
    </source>
</evidence>